<dbReference type="Pfam" id="PF04542">
    <property type="entry name" value="Sigma70_r2"/>
    <property type="match status" value="1"/>
</dbReference>
<dbReference type="InterPro" id="IPR013249">
    <property type="entry name" value="RNA_pol_sigma70_r4_t2"/>
</dbReference>
<feature type="domain" description="RNA polymerase sigma-70 region 2" evidence="1">
    <location>
        <begin position="27"/>
        <end position="80"/>
    </location>
</feature>
<dbReference type="NCBIfam" id="TIGR02937">
    <property type="entry name" value="sigma70-ECF"/>
    <property type="match status" value="1"/>
</dbReference>
<dbReference type="EMBL" id="CP037920">
    <property type="protein sequence ID" value="QDT98425.1"/>
    <property type="molecule type" value="Genomic_DNA"/>
</dbReference>
<dbReference type="Pfam" id="PF20239">
    <property type="entry name" value="DUF6596"/>
    <property type="match status" value="1"/>
</dbReference>
<dbReference type="GO" id="GO:0016987">
    <property type="term" value="F:sigma factor activity"/>
    <property type="evidence" value="ECO:0007669"/>
    <property type="project" value="InterPro"/>
</dbReference>
<evidence type="ECO:0000259" key="1">
    <source>
        <dbReference type="Pfam" id="PF04542"/>
    </source>
</evidence>
<proteinExistence type="predicted"/>
<feature type="domain" description="DUF6596" evidence="3">
    <location>
        <begin position="191"/>
        <end position="291"/>
    </location>
</feature>
<evidence type="ECO:0000313" key="4">
    <source>
        <dbReference type="EMBL" id="QDT98425.1"/>
    </source>
</evidence>
<dbReference type="RefSeq" id="WP_144987069.1">
    <property type="nucleotide sequence ID" value="NZ_CP037920.1"/>
</dbReference>
<dbReference type="Gene3D" id="1.10.1740.10">
    <property type="match status" value="1"/>
</dbReference>
<dbReference type="InterPro" id="IPR013325">
    <property type="entry name" value="RNA_pol_sigma_r2"/>
</dbReference>
<dbReference type="GO" id="GO:0003677">
    <property type="term" value="F:DNA binding"/>
    <property type="evidence" value="ECO:0007669"/>
    <property type="project" value="InterPro"/>
</dbReference>
<dbReference type="InterPro" id="IPR007627">
    <property type="entry name" value="RNA_pol_sigma70_r2"/>
</dbReference>
<accession>A0A517VZJ9</accession>
<dbReference type="SUPFAM" id="SSF88659">
    <property type="entry name" value="Sigma3 and sigma4 domains of RNA polymerase sigma factors"/>
    <property type="match status" value="1"/>
</dbReference>
<dbReference type="InterPro" id="IPR046531">
    <property type="entry name" value="DUF6596"/>
</dbReference>
<gene>
    <name evidence="4" type="ORF">V144x_39120</name>
</gene>
<dbReference type="InterPro" id="IPR014284">
    <property type="entry name" value="RNA_pol_sigma-70_dom"/>
</dbReference>
<dbReference type="Pfam" id="PF08281">
    <property type="entry name" value="Sigma70_r4_2"/>
    <property type="match status" value="1"/>
</dbReference>
<dbReference type="InterPro" id="IPR013324">
    <property type="entry name" value="RNA_pol_sigma_r3/r4-like"/>
</dbReference>
<name>A0A517VZJ9_9PLAN</name>
<dbReference type="SUPFAM" id="SSF88946">
    <property type="entry name" value="Sigma2 domain of RNA polymerase sigma factors"/>
    <property type="match status" value="1"/>
</dbReference>
<organism evidence="4 5">
    <name type="scientific">Gimesia aquarii</name>
    <dbReference type="NCBI Taxonomy" id="2527964"/>
    <lineage>
        <taxon>Bacteria</taxon>
        <taxon>Pseudomonadati</taxon>
        <taxon>Planctomycetota</taxon>
        <taxon>Planctomycetia</taxon>
        <taxon>Planctomycetales</taxon>
        <taxon>Planctomycetaceae</taxon>
        <taxon>Gimesia</taxon>
    </lineage>
</organism>
<dbReference type="AlphaFoldDB" id="A0A517VZJ9"/>
<dbReference type="Proteomes" id="UP000318704">
    <property type="component" value="Chromosome"/>
</dbReference>
<evidence type="ECO:0000259" key="3">
    <source>
        <dbReference type="Pfam" id="PF20239"/>
    </source>
</evidence>
<protein>
    <submittedName>
        <fullName evidence="4">RNA polymerase sigma factor</fullName>
    </submittedName>
</protein>
<feature type="domain" description="RNA polymerase sigma factor 70 region 4 type 2" evidence="2">
    <location>
        <begin position="121"/>
        <end position="170"/>
    </location>
</feature>
<dbReference type="PANTHER" id="PTHR47756">
    <property type="entry name" value="BLL6612 PROTEIN-RELATED"/>
    <property type="match status" value="1"/>
</dbReference>
<dbReference type="KEGG" id="gaw:V144x_39120"/>
<reference evidence="4 5" key="1">
    <citation type="submission" date="2019-03" db="EMBL/GenBank/DDBJ databases">
        <title>Deep-cultivation of Planctomycetes and their phenomic and genomic characterization uncovers novel biology.</title>
        <authorList>
            <person name="Wiegand S."/>
            <person name="Jogler M."/>
            <person name="Boedeker C."/>
            <person name="Pinto D."/>
            <person name="Vollmers J."/>
            <person name="Rivas-Marin E."/>
            <person name="Kohn T."/>
            <person name="Peeters S.H."/>
            <person name="Heuer A."/>
            <person name="Rast P."/>
            <person name="Oberbeckmann S."/>
            <person name="Bunk B."/>
            <person name="Jeske O."/>
            <person name="Meyerdierks A."/>
            <person name="Storesund J.E."/>
            <person name="Kallscheuer N."/>
            <person name="Luecker S."/>
            <person name="Lage O.M."/>
            <person name="Pohl T."/>
            <person name="Merkel B.J."/>
            <person name="Hornburger P."/>
            <person name="Mueller R.-W."/>
            <person name="Bruemmer F."/>
            <person name="Labrenz M."/>
            <person name="Spormann A.M."/>
            <person name="Op den Camp H."/>
            <person name="Overmann J."/>
            <person name="Amann R."/>
            <person name="Jetten M.S.M."/>
            <person name="Mascher T."/>
            <person name="Medema M.H."/>
            <person name="Devos D.P."/>
            <person name="Kaster A.-K."/>
            <person name="Ovreas L."/>
            <person name="Rohde M."/>
            <person name="Galperin M.Y."/>
            <person name="Jogler C."/>
        </authorList>
    </citation>
    <scope>NUCLEOTIDE SEQUENCE [LARGE SCALE GENOMIC DNA]</scope>
    <source>
        <strain evidence="4 5">V144</strain>
    </source>
</reference>
<dbReference type="PANTHER" id="PTHR47756:SF2">
    <property type="entry name" value="BLL6612 PROTEIN"/>
    <property type="match status" value="1"/>
</dbReference>
<sequence length="423" mass="47949">MKQSTNQLVEHFFRHESANLIAVLTRAFGMRRIDLIEDMVQVAILEAMHAWKQRGVPENPAAWVHHVAKNRILDSIRREKTYEKAIALSGLSRSDQSITAQESMVDQWLEKEELPDSLLRMIFVCCHPSLERKTQIALTLKTLCGFGISEISRGLLLPSETVKKRIQRAKHSLATANVRLELPSDDQLTQRLDVVHDVLYLMFNEGYSTSHGTEPIRDEICEEAVRLCHLLCESPYSSPSTKALLALQLFHAARLDARTDENGAVILLEDQDREKWNRCLIGTAQSWLANSKTDQPTRFHFEAAIAMQHCISPNVEATDWNSIVNFYSRLIQLRDSPVYELNQAIAMGQAGDTGEAFSQLQNLRDSDDMKHYFLLDCAFARIHELEGNTKAAIDSYLTALSKTVVPHEKTLLEKKLRKLADSG</sequence>
<dbReference type="GO" id="GO:0006352">
    <property type="term" value="P:DNA-templated transcription initiation"/>
    <property type="evidence" value="ECO:0007669"/>
    <property type="project" value="InterPro"/>
</dbReference>
<evidence type="ECO:0000259" key="2">
    <source>
        <dbReference type="Pfam" id="PF08281"/>
    </source>
</evidence>
<evidence type="ECO:0000313" key="5">
    <source>
        <dbReference type="Proteomes" id="UP000318704"/>
    </source>
</evidence>